<name>A0A811V793_CERCA</name>
<evidence type="ECO:0000313" key="3">
    <source>
        <dbReference type="Proteomes" id="UP000606786"/>
    </source>
</evidence>
<evidence type="ECO:0000313" key="2">
    <source>
        <dbReference type="EMBL" id="CAD7011316.1"/>
    </source>
</evidence>
<keyword evidence="3" id="KW-1185">Reference proteome</keyword>
<comment type="caution">
    <text evidence="2">The sequence shown here is derived from an EMBL/GenBank/DDBJ whole genome shotgun (WGS) entry which is preliminary data.</text>
</comment>
<reference evidence="2" key="1">
    <citation type="submission" date="2020-11" db="EMBL/GenBank/DDBJ databases">
        <authorList>
            <person name="Whitehead M."/>
        </authorList>
    </citation>
    <scope>NUCLEOTIDE SEQUENCE</scope>
    <source>
        <strain evidence="2">EGII</strain>
    </source>
</reference>
<dbReference type="EMBL" id="CAJHJT010000056">
    <property type="protein sequence ID" value="CAD7011316.1"/>
    <property type="molecule type" value="Genomic_DNA"/>
</dbReference>
<accession>A0A811V793</accession>
<gene>
    <name evidence="2" type="ORF">CCAP1982_LOCUS19421</name>
</gene>
<organism evidence="2 3">
    <name type="scientific">Ceratitis capitata</name>
    <name type="common">Mediterranean fruit fly</name>
    <name type="synonym">Tephritis capitata</name>
    <dbReference type="NCBI Taxonomy" id="7213"/>
    <lineage>
        <taxon>Eukaryota</taxon>
        <taxon>Metazoa</taxon>
        <taxon>Ecdysozoa</taxon>
        <taxon>Arthropoda</taxon>
        <taxon>Hexapoda</taxon>
        <taxon>Insecta</taxon>
        <taxon>Pterygota</taxon>
        <taxon>Neoptera</taxon>
        <taxon>Endopterygota</taxon>
        <taxon>Diptera</taxon>
        <taxon>Brachycera</taxon>
        <taxon>Muscomorpha</taxon>
        <taxon>Tephritoidea</taxon>
        <taxon>Tephritidae</taxon>
        <taxon>Ceratitis</taxon>
        <taxon>Ceratitis</taxon>
    </lineage>
</organism>
<sequence length="72" mass="8187">MEIPTKVRKIQPAQKAGVCPINENNKISAAKTTRNIKIQNWKNSSKSHKRKPEAKSQKPKASPVRKPPMRRT</sequence>
<evidence type="ECO:0000256" key="1">
    <source>
        <dbReference type="SAM" id="MobiDB-lite"/>
    </source>
</evidence>
<feature type="region of interest" description="Disordered" evidence="1">
    <location>
        <begin position="30"/>
        <end position="72"/>
    </location>
</feature>
<dbReference type="AlphaFoldDB" id="A0A811V793"/>
<proteinExistence type="predicted"/>
<feature type="compositionally biased region" description="Polar residues" evidence="1">
    <location>
        <begin position="30"/>
        <end position="44"/>
    </location>
</feature>
<protein>
    <submittedName>
        <fullName evidence="2">(Mediterranean fruit fly) hypothetical protein</fullName>
    </submittedName>
</protein>
<dbReference type="Proteomes" id="UP000606786">
    <property type="component" value="Unassembled WGS sequence"/>
</dbReference>